<evidence type="ECO:0000256" key="1">
    <source>
        <dbReference type="SAM" id="MobiDB-lite"/>
    </source>
</evidence>
<dbReference type="AlphaFoldDB" id="A0A4U7B7T3"/>
<feature type="region of interest" description="Disordered" evidence="1">
    <location>
        <begin position="408"/>
        <end position="447"/>
    </location>
</feature>
<evidence type="ECO:0000313" key="3">
    <source>
        <dbReference type="Proteomes" id="UP000308133"/>
    </source>
</evidence>
<feature type="compositionally biased region" description="Polar residues" evidence="1">
    <location>
        <begin position="408"/>
        <end position="422"/>
    </location>
</feature>
<dbReference type="EMBL" id="PTQR01000024">
    <property type="protein sequence ID" value="TKX25845.1"/>
    <property type="molecule type" value="Genomic_DNA"/>
</dbReference>
<evidence type="ECO:0000313" key="2">
    <source>
        <dbReference type="EMBL" id="TKX25845.1"/>
    </source>
</evidence>
<accession>A0A4U7B7T3</accession>
<feature type="region of interest" description="Disordered" evidence="1">
    <location>
        <begin position="275"/>
        <end position="296"/>
    </location>
</feature>
<feature type="region of interest" description="Disordered" evidence="1">
    <location>
        <begin position="478"/>
        <end position="517"/>
    </location>
</feature>
<dbReference type="Proteomes" id="UP000308133">
    <property type="component" value="Unassembled WGS sequence"/>
</dbReference>
<proteinExistence type="predicted"/>
<organism evidence="2 3">
    <name type="scientific">Elsinoe australis</name>
    <dbReference type="NCBI Taxonomy" id="40998"/>
    <lineage>
        <taxon>Eukaryota</taxon>
        <taxon>Fungi</taxon>
        <taxon>Dikarya</taxon>
        <taxon>Ascomycota</taxon>
        <taxon>Pezizomycotina</taxon>
        <taxon>Dothideomycetes</taxon>
        <taxon>Dothideomycetidae</taxon>
        <taxon>Myriangiales</taxon>
        <taxon>Elsinoaceae</taxon>
        <taxon>Elsinoe</taxon>
    </lineage>
</organism>
<protein>
    <submittedName>
        <fullName evidence="2">Uncharacterized protein</fullName>
    </submittedName>
</protein>
<feature type="region of interest" description="Disordered" evidence="1">
    <location>
        <begin position="333"/>
        <end position="361"/>
    </location>
</feature>
<comment type="caution">
    <text evidence="2">The sequence shown here is derived from an EMBL/GenBank/DDBJ whole genome shotgun (WGS) entry which is preliminary data.</text>
</comment>
<name>A0A4U7B7T3_9PEZI</name>
<gene>
    <name evidence="2" type="ORF">C1H76_1991</name>
</gene>
<sequence>MPPYRSGGVVVTLAAADLEQTTVPLSTITSQQRVAAELATVNTALADANNIKEYIVLEQHNDGPLRFLGNQNAPYLVVEARRESIHSQNHLPTAIILTVDITEHYARLKRAEGIKIEVFYNGEFAGCRFIPGARGGVSGTSQDLIQRFSGRRIDRTNERPWVFAPSPGAARSGQQDENGIHQLQWQRVAVALRDEAGQRGIDKWDEPSPVSQYLLDIANEQYCQPSSRPGSLHFVAPMGIIDVVVSLGSGRKYATTAGYCEEPSRMVDERFEVRTPVESDATSGAPGPTTSVAPSLPEGVASAAAAWPASVAPPRPAFAAPLQPALATPASLATVAPPRPAPAGPVRLSTPLPSGEASPQRFRDANSREILIDFSTRELVPLWWTPAAALARHGVVQAPQVRIAGSPVTTTTHDYQPGSAGQQAEEEEDPFAGFSSSPLSSLSSSPYQTPPHYLGGVPAQPGVQPETSRAFQSYKEGDDVFSSPDTQNGSTAPLDMITKPRDEGQTQGTPVQLPRRIPMGPPPRPLSQSGWHPSALSAGSLFTYPEPEMCRRDVGRDGVEVSEVVDHGMSRRGMVRPIRKERAGEFKEGEVICGVRYVMI</sequence>
<reference evidence="2 3" key="1">
    <citation type="submission" date="2018-02" db="EMBL/GenBank/DDBJ databases">
        <title>Draft genome sequences of Elsinoe sp., causing black scab on jojoba.</title>
        <authorList>
            <person name="Stodart B."/>
            <person name="Jeffress S."/>
            <person name="Ash G."/>
            <person name="Arun Chinnappa K."/>
        </authorList>
    </citation>
    <scope>NUCLEOTIDE SEQUENCE [LARGE SCALE GENOMIC DNA]</scope>
    <source>
        <strain evidence="2 3">Hillstone_2</strain>
    </source>
</reference>
<feature type="compositionally biased region" description="Low complexity" evidence="1">
    <location>
        <begin position="435"/>
        <end position="446"/>
    </location>
</feature>